<dbReference type="PATRIC" id="fig|1454003.3.peg.977"/>
<proteinExistence type="inferred from homology"/>
<evidence type="ECO:0000256" key="5">
    <source>
        <dbReference type="ARBA" id="ARBA00022946"/>
    </source>
</evidence>
<evidence type="ECO:0000256" key="6">
    <source>
        <dbReference type="ARBA" id="ARBA00023002"/>
    </source>
</evidence>
<organism evidence="10 11">
    <name type="scientific">Candidatus Accumulibacter appositus</name>
    <dbReference type="NCBI Taxonomy" id="1454003"/>
    <lineage>
        <taxon>Bacteria</taxon>
        <taxon>Pseudomonadati</taxon>
        <taxon>Pseudomonadota</taxon>
        <taxon>Betaproteobacteria</taxon>
        <taxon>Candidatus Accumulibacter</taxon>
    </lineage>
</organism>
<comment type="catalytic activity">
    <reaction evidence="7">
        <text>4-hydroxybutanoate + 2-oxoglutarate = (R)-2-hydroxyglutarate + succinate semialdehyde</text>
        <dbReference type="Rhea" id="RHEA:24734"/>
        <dbReference type="ChEBI" id="CHEBI:15801"/>
        <dbReference type="ChEBI" id="CHEBI:16724"/>
        <dbReference type="ChEBI" id="CHEBI:16810"/>
        <dbReference type="ChEBI" id="CHEBI:57706"/>
        <dbReference type="EC" id="1.1.99.24"/>
    </reaction>
</comment>
<feature type="domain" description="Fe-containing alcohol dehydrogenase-like C-terminal" evidence="9">
    <location>
        <begin position="241"/>
        <end position="430"/>
    </location>
</feature>
<evidence type="ECO:0000259" key="9">
    <source>
        <dbReference type="Pfam" id="PF25137"/>
    </source>
</evidence>
<dbReference type="GO" id="GO:0046872">
    <property type="term" value="F:metal ion binding"/>
    <property type="evidence" value="ECO:0007669"/>
    <property type="project" value="InterPro"/>
</dbReference>
<dbReference type="EC" id="1.1.99.24" evidence="4"/>
<dbReference type="GO" id="GO:0004022">
    <property type="term" value="F:alcohol dehydrogenase (NAD+) activity"/>
    <property type="evidence" value="ECO:0007669"/>
    <property type="project" value="InterPro"/>
</dbReference>
<keyword evidence="5" id="KW-0809">Transit peptide</keyword>
<comment type="catalytic activity">
    <reaction evidence="1">
        <text>(S)-3-hydroxybutanoate + 2-oxoglutarate = (R)-2-hydroxyglutarate + acetoacetate</text>
        <dbReference type="Rhea" id="RHEA:23048"/>
        <dbReference type="ChEBI" id="CHEBI:11047"/>
        <dbReference type="ChEBI" id="CHEBI:13705"/>
        <dbReference type="ChEBI" id="CHEBI:15801"/>
        <dbReference type="ChEBI" id="CHEBI:16810"/>
        <dbReference type="EC" id="1.1.99.24"/>
    </reaction>
</comment>
<keyword evidence="6 10" id="KW-0560">Oxidoreductase</keyword>
<comment type="cofactor">
    <cofactor evidence="2">
        <name>Fe cation</name>
        <dbReference type="ChEBI" id="CHEBI:24875"/>
    </cofactor>
</comment>
<dbReference type="GO" id="GO:0047988">
    <property type="term" value="F:hydroxyacid-oxoacid transhydrogenase activity"/>
    <property type="evidence" value="ECO:0007669"/>
    <property type="project" value="UniProtKB-EC"/>
</dbReference>
<dbReference type="Gene3D" id="1.20.1090.10">
    <property type="entry name" value="Dehydroquinate synthase-like - alpha domain"/>
    <property type="match status" value="1"/>
</dbReference>
<evidence type="ECO:0000259" key="8">
    <source>
        <dbReference type="Pfam" id="PF00465"/>
    </source>
</evidence>
<comment type="caution">
    <text evidence="10">The sequence shown here is derived from an EMBL/GenBank/DDBJ whole genome shotgun (WGS) entry which is preliminary data.</text>
</comment>
<evidence type="ECO:0000256" key="2">
    <source>
        <dbReference type="ARBA" id="ARBA00001962"/>
    </source>
</evidence>
<dbReference type="PROSITE" id="PS00913">
    <property type="entry name" value="ADH_IRON_1"/>
    <property type="match status" value="1"/>
</dbReference>
<dbReference type="Pfam" id="PF00465">
    <property type="entry name" value="Fe-ADH"/>
    <property type="match status" value="1"/>
</dbReference>
<dbReference type="Gene3D" id="3.40.50.1970">
    <property type="match status" value="1"/>
</dbReference>
<protein>
    <recommendedName>
        <fullName evidence="4">hydroxyacid-oxoacid transhydrogenase</fullName>
        <ecNumber evidence="4">1.1.99.24</ecNumber>
    </recommendedName>
</protein>
<comment type="similarity">
    <text evidence="3">Belongs to the iron-containing alcohol dehydrogenase family. Hydroxyacid-oxoacid transhydrogenase subfamily.</text>
</comment>
<dbReference type="InterPro" id="IPR018211">
    <property type="entry name" value="ADH_Fe_CS"/>
</dbReference>
<dbReference type="PANTHER" id="PTHR11496:SF83">
    <property type="entry name" value="HYDROXYACID-OXOACID TRANSHYDROGENASE, MITOCHONDRIAL"/>
    <property type="match status" value="1"/>
</dbReference>
<evidence type="ECO:0000256" key="4">
    <source>
        <dbReference type="ARBA" id="ARBA00013182"/>
    </source>
</evidence>
<evidence type="ECO:0000256" key="3">
    <source>
        <dbReference type="ARBA" id="ARBA00010005"/>
    </source>
</evidence>
<dbReference type="FunFam" id="3.40.50.1970:FF:000003">
    <property type="entry name" value="Alcohol dehydrogenase, iron-containing"/>
    <property type="match status" value="1"/>
</dbReference>
<accession>A0A011P2C3</accession>
<reference evidence="10 11" key="1">
    <citation type="submission" date="2014-02" db="EMBL/GenBank/DDBJ databases">
        <title>Expanding our view of genomic diversity in Candidatus Accumulibacter clades.</title>
        <authorList>
            <person name="Skennerton C.T."/>
            <person name="Barr J.J."/>
            <person name="Slater F.R."/>
            <person name="Bond P.L."/>
            <person name="Tyson G.W."/>
        </authorList>
    </citation>
    <scope>NUCLEOTIDE SEQUENCE [LARGE SCALE GENOMIC DNA]</scope>
    <source>
        <strain evidence="11">BA-92</strain>
    </source>
</reference>
<dbReference type="CDD" id="cd08190">
    <property type="entry name" value="HOT"/>
    <property type="match status" value="1"/>
</dbReference>
<name>A0A011P2C3_9PROT</name>
<sequence>MSCCHHYYLPGEGTESVFAVDISSISFGHGVLKEAGEHAKALGMSRVALFTDKRIRELPCLTEIADSLRAAGLDTVIYDEVKVEPTDQSFLAAARFAAEGSFDGYLSLGGGSVIDTCKAANLYATYPADFLDYVNAPIGKGRPIPGPLKPHIACPTTCGTGSECTGITIFDLLAQHVKTGIASKRLRPSLALIDPATTYSLPKNVVAASGFDVLSHALESYTAKPYTRRAASATPLLRPMSQGANPWSDIGCEAALKLAGRFLERAVNDASDTEARDQMMYAATLAGIAFGNSGVHLPHGMAYSVAGLVRDYRAAGYPQDEPMVPHGMSVIVNAPSVFRFTASACPQRHIHGARCLGAEVKGASDEDAAEILAGQLIKMMKATGIPNGIGGVGYGEADVEALTKGAWAQQRLLTNAPHEIVQDDLRNLYRGGMTYW</sequence>
<dbReference type="Pfam" id="PF25137">
    <property type="entry name" value="ADH_Fe_C"/>
    <property type="match status" value="1"/>
</dbReference>
<dbReference type="PANTHER" id="PTHR11496">
    <property type="entry name" value="ALCOHOL DEHYDROGENASE"/>
    <property type="match status" value="1"/>
</dbReference>
<dbReference type="InterPro" id="IPR001670">
    <property type="entry name" value="ADH_Fe/GldA"/>
</dbReference>
<evidence type="ECO:0000313" key="11">
    <source>
        <dbReference type="Proteomes" id="UP000021816"/>
    </source>
</evidence>
<gene>
    <name evidence="10" type="primary">mdh_1</name>
    <name evidence="10" type="ORF">AW10_00952</name>
</gene>
<dbReference type="SUPFAM" id="SSF56796">
    <property type="entry name" value="Dehydroquinate synthase-like"/>
    <property type="match status" value="1"/>
</dbReference>
<dbReference type="Proteomes" id="UP000021816">
    <property type="component" value="Unassembled WGS sequence"/>
</dbReference>
<dbReference type="EMBL" id="JEMX01000018">
    <property type="protein sequence ID" value="EXI81766.1"/>
    <property type="molecule type" value="Genomic_DNA"/>
</dbReference>
<feature type="domain" description="Alcohol dehydrogenase iron-type/glycerol dehydrogenase GldA" evidence="8">
    <location>
        <begin position="24"/>
        <end position="195"/>
    </location>
</feature>
<evidence type="ECO:0000313" key="10">
    <source>
        <dbReference type="EMBL" id="EXI81766.1"/>
    </source>
</evidence>
<dbReference type="STRING" id="1454003.AW10_00952"/>
<dbReference type="InterPro" id="IPR039697">
    <property type="entry name" value="Alcohol_dehydrogenase_Fe"/>
</dbReference>
<dbReference type="AlphaFoldDB" id="A0A011P2C3"/>
<dbReference type="InterPro" id="IPR042157">
    <property type="entry name" value="HOT"/>
</dbReference>
<dbReference type="InterPro" id="IPR056798">
    <property type="entry name" value="ADH_Fe_C"/>
</dbReference>
<evidence type="ECO:0000256" key="7">
    <source>
        <dbReference type="ARBA" id="ARBA00049496"/>
    </source>
</evidence>
<evidence type="ECO:0000256" key="1">
    <source>
        <dbReference type="ARBA" id="ARBA00000813"/>
    </source>
</evidence>